<dbReference type="Pfam" id="PF04765">
    <property type="entry name" value="TOD1_MUCI70"/>
    <property type="match status" value="1"/>
</dbReference>
<accession>A0A4Y3HYY7</accession>
<evidence type="ECO:0000259" key="1">
    <source>
        <dbReference type="Pfam" id="PF04765"/>
    </source>
</evidence>
<protein>
    <recommendedName>
        <fullName evidence="1">TOD1/MUCI70 glycosyltransferase-like domain-containing protein</fullName>
    </recommendedName>
</protein>
<proteinExistence type="predicted"/>
<dbReference type="OrthoDB" id="396512at2"/>
<dbReference type="EMBL" id="BJLF01000018">
    <property type="protein sequence ID" value="GEA52356.1"/>
    <property type="molecule type" value="Genomic_DNA"/>
</dbReference>
<feature type="domain" description="TOD1/MUCI70 glycosyltransferase-like" evidence="1">
    <location>
        <begin position="43"/>
        <end position="192"/>
    </location>
</feature>
<comment type="caution">
    <text evidence="2">The sequence shown here is derived from an EMBL/GenBank/DDBJ whole genome shotgun (WGS) entry which is preliminary data.</text>
</comment>
<dbReference type="InterPro" id="IPR006852">
    <property type="entry name" value="TOD1_MUCI70"/>
</dbReference>
<evidence type="ECO:0000313" key="2">
    <source>
        <dbReference type="EMBL" id="GEA52356.1"/>
    </source>
</evidence>
<keyword evidence="3" id="KW-1185">Reference proteome</keyword>
<organism evidence="2 3">
    <name type="scientific">Vibrio inusitatus NBRC 102082</name>
    <dbReference type="NCBI Taxonomy" id="1219070"/>
    <lineage>
        <taxon>Bacteria</taxon>
        <taxon>Pseudomonadati</taxon>
        <taxon>Pseudomonadota</taxon>
        <taxon>Gammaproteobacteria</taxon>
        <taxon>Vibrionales</taxon>
        <taxon>Vibrionaceae</taxon>
        <taxon>Vibrio</taxon>
    </lineage>
</organism>
<dbReference type="PANTHER" id="PTHR12956">
    <property type="entry name" value="ALKALINE CERAMIDASE-RELATED"/>
    <property type="match status" value="1"/>
</dbReference>
<evidence type="ECO:0000313" key="3">
    <source>
        <dbReference type="Proteomes" id="UP000318717"/>
    </source>
</evidence>
<dbReference type="RefSeq" id="WP_141346802.1">
    <property type="nucleotide sequence ID" value="NZ_BJLF01000018.1"/>
</dbReference>
<gene>
    <name evidence="2" type="ORF">VIN01S_31600</name>
</gene>
<dbReference type="PANTHER" id="PTHR12956:SF17">
    <property type="entry name" value="OS01G0749100 PROTEIN"/>
    <property type="match status" value="1"/>
</dbReference>
<dbReference type="Proteomes" id="UP000318717">
    <property type="component" value="Unassembled WGS sequence"/>
</dbReference>
<name>A0A4Y3HYY7_9VIBR</name>
<dbReference type="InterPro" id="IPR048354">
    <property type="entry name" value="TOD1_MUCI70_glycTrfase_dom"/>
</dbReference>
<dbReference type="AlphaFoldDB" id="A0A4Y3HYY7"/>
<sequence length="245" mass="29123">MRKKIALYTVLAGEYDELNSITLSSDIEAFLISDRVRETPKGWKLIVIDKEAKESNVTFNRKFKIQPSLLFSDYDMTIYVDSNIEVKSEIKPLINQVSQSKYELALYRHPQRSSVYEEADDLKRRGYDYFFNVDNQMTRYKEQGFKSKALYEANIIVRKNTSLVNNTMKLWWDEFSRGVKRDQLSLTYSCFKTGLEVYCLGKHDGRFVNKYFYYHPHLKKNASNNIIAKIVNRLWEVFFLQNKRY</sequence>
<reference evidence="2 3" key="1">
    <citation type="submission" date="2019-06" db="EMBL/GenBank/DDBJ databases">
        <title>Whole genome shotgun sequence of Vibrio inusitatus NBRC 102082.</title>
        <authorList>
            <person name="Hosoyama A."/>
            <person name="Uohara A."/>
            <person name="Ohji S."/>
            <person name="Ichikawa N."/>
        </authorList>
    </citation>
    <scope>NUCLEOTIDE SEQUENCE [LARGE SCALE GENOMIC DNA]</scope>
    <source>
        <strain evidence="2 3">NBRC 102082</strain>
    </source>
</reference>